<keyword evidence="5" id="KW-0408">Iron</keyword>
<protein>
    <recommendedName>
        <fullName evidence="10">Fatty acid desaturase domain-containing protein</fullName>
    </recommendedName>
</protein>
<dbReference type="RefSeq" id="XP_002945767.1">
    <property type="nucleotide sequence ID" value="XM_002945721.1"/>
</dbReference>
<evidence type="ECO:0008006" key="10">
    <source>
        <dbReference type="Google" id="ProtNLM"/>
    </source>
</evidence>
<evidence type="ECO:0000256" key="2">
    <source>
        <dbReference type="ARBA" id="ARBA00022692"/>
    </source>
</evidence>
<dbReference type="EMBL" id="GL378323">
    <property type="protein sequence ID" value="EFJ52762.1"/>
    <property type="molecule type" value="Genomic_DNA"/>
</dbReference>
<keyword evidence="6 7" id="KW-0472">Membrane</keyword>
<name>D8THR9_VOLCA</name>
<dbReference type="KEGG" id="vcn:VOLCADRAFT_86064"/>
<dbReference type="PANTHER" id="PTHR38674:SF1">
    <property type="entry name" value="ALKANE 1-MONOOXYGENASE 1"/>
    <property type="match status" value="1"/>
</dbReference>
<dbReference type="InterPro" id="IPR033885">
    <property type="entry name" value="AlkB/XylM"/>
</dbReference>
<evidence type="ECO:0000256" key="3">
    <source>
        <dbReference type="ARBA" id="ARBA00022989"/>
    </source>
</evidence>
<evidence type="ECO:0000256" key="6">
    <source>
        <dbReference type="ARBA" id="ARBA00023136"/>
    </source>
</evidence>
<evidence type="ECO:0000313" key="9">
    <source>
        <dbReference type="Proteomes" id="UP000001058"/>
    </source>
</evidence>
<dbReference type="GO" id="GO:0012505">
    <property type="term" value="C:endomembrane system"/>
    <property type="evidence" value="ECO:0007669"/>
    <property type="project" value="UniProtKB-SubCell"/>
</dbReference>
<keyword evidence="9" id="KW-1185">Reference proteome</keyword>
<feature type="transmembrane region" description="Helical" evidence="7">
    <location>
        <begin position="99"/>
        <end position="117"/>
    </location>
</feature>
<comment type="subcellular location">
    <subcellularLocation>
        <location evidence="1">Endomembrane system</location>
        <topology evidence="1">Multi-pass membrane protein</topology>
    </subcellularLocation>
</comment>
<dbReference type="GeneID" id="9622010"/>
<reference evidence="8 9" key="1">
    <citation type="journal article" date="2010" name="Science">
        <title>Genomic analysis of organismal complexity in the multicellular green alga Volvox carteri.</title>
        <authorList>
            <person name="Prochnik S.E."/>
            <person name="Umen J."/>
            <person name="Nedelcu A.M."/>
            <person name="Hallmann A."/>
            <person name="Miller S.M."/>
            <person name="Nishii I."/>
            <person name="Ferris P."/>
            <person name="Kuo A."/>
            <person name="Mitros T."/>
            <person name="Fritz-Laylin L.K."/>
            <person name="Hellsten U."/>
            <person name="Chapman J."/>
            <person name="Simakov O."/>
            <person name="Rensing S.A."/>
            <person name="Terry A."/>
            <person name="Pangilinan J."/>
            <person name="Kapitonov V."/>
            <person name="Jurka J."/>
            <person name="Salamov A."/>
            <person name="Shapiro H."/>
            <person name="Schmutz J."/>
            <person name="Grimwood J."/>
            <person name="Lindquist E."/>
            <person name="Lucas S."/>
            <person name="Grigoriev I.V."/>
            <person name="Schmitt R."/>
            <person name="Kirk D."/>
            <person name="Rokhsar D.S."/>
        </authorList>
    </citation>
    <scope>NUCLEOTIDE SEQUENCE [LARGE SCALE GENOMIC DNA]</scope>
    <source>
        <strain evidence="9">f. Nagariensis / Eve</strain>
    </source>
</reference>
<evidence type="ECO:0000313" key="8">
    <source>
        <dbReference type="EMBL" id="EFJ52762.1"/>
    </source>
</evidence>
<gene>
    <name evidence="8" type="ORF">VOLCADRAFT_86064</name>
</gene>
<keyword evidence="2 7" id="KW-0812">Transmembrane</keyword>
<evidence type="ECO:0000256" key="7">
    <source>
        <dbReference type="SAM" id="Phobius"/>
    </source>
</evidence>
<dbReference type="PANTHER" id="PTHR38674">
    <property type="entry name" value="ALKANE 1-MONOOXYGENASE 1"/>
    <property type="match status" value="1"/>
</dbReference>
<dbReference type="GO" id="GO:0016491">
    <property type="term" value="F:oxidoreductase activity"/>
    <property type="evidence" value="ECO:0007669"/>
    <property type="project" value="UniProtKB-KW"/>
</dbReference>
<sequence length="346" mass="38662">MKGGRTYGHQLLVLFLNKCSGRNGYSAKPVSVFSAKRSGNTGKTETSYRPFRQARGCYRKLYWGHDKPLLLLLLSYTLATSASVAMAASHELIHSRNPVHLATAWMFLALYWWYPYYRAHLQHHLHVCTPPDYTCAPKGQDFYSFFLPYYAGSYKEAWHLAVQECNRAGKSKFSPHNRRAALTVAMYGIFGPVAIAVHLTSNFILLVYMAVFDYILHYGLVRQPMPGNSRRYTPITPYTSWNSLYALEVTQKGMTNGVLFNVLLHSDHHLHGVKSYRVLRPPPAPPGGAVCGPCFPGPVNLLALAVFVPPLWMALMDTRADEANAKHMEYLGLTGTTTAELAAVSG</sequence>
<dbReference type="AlphaFoldDB" id="D8THR9"/>
<organism evidence="9">
    <name type="scientific">Volvox carteri f. nagariensis</name>
    <dbReference type="NCBI Taxonomy" id="3068"/>
    <lineage>
        <taxon>Eukaryota</taxon>
        <taxon>Viridiplantae</taxon>
        <taxon>Chlorophyta</taxon>
        <taxon>core chlorophytes</taxon>
        <taxon>Chlorophyceae</taxon>
        <taxon>CS clade</taxon>
        <taxon>Chlamydomonadales</taxon>
        <taxon>Volvocaceae</taxon>
        <taxon>Volvox</taxon>
    </lineage>
</organism>
<keyword evidence="3 7" id="KW-1133">Transmembrane helix</keyword>
<proteinExistence type="predicted"/>
<feature type="transmembrane region" description="Helical" evidence="7">
    <location>
        <begin position="69"/>
        <end position="87"/>
    </location>
</feature>
<feature type="transmembrane region" description="Helical" evidence="7">
    <location>
        <begin position="180"/>
        <end position="197"/>
    </location>
</feature>
<evidence type="ECO:0000256" key="5">
    <source>
        <dbReference type="ARBA" id="ARBA00023004"/>
    </source>
</evidence>
<dbReference type="eggNOG" id="ENOG502RYW0">
    <property type="taxonomic scope" value="Eukaryota"/>
</dbReference>
<keyword evidence="4" id="KW-0560">Oxidoreductase</keyword>
<evidence type="ECO:0000256" key="1">
    <source>
        <dbReference type="ARBA" id="ARBA00004127"/>
    </source>
</evidence>
<evidence type="ECO:0000256" key="4">
    <source>
        <dbReference type="ARBA" id="ARBA00023002"/>
    </source>
</evidence>
<dbReference type="OrthoDB" id="548508at2759"/>
<dbReference type="Proteomes" id="UP000001058">
    <property type="component" value="Unassembled WGS sequence"/>
</dbReference>
<feature type="transmembrane region" description="Helical" evidence="7">
    <location>
        <begin position="203"/>
        <end position="221"/>
    </location>
</feature>
<accession>D8THR9</accession>
<dbReference type="InParanoid" id="D8THR9"/>